<evidence type="ECO:0000313" key="2">
    <source>
        <dbReference type="EMBL" id="MFC6152270.1"/>
    </source>
</evidence>
<comment type="caution">
    <text evidence="2">The sequence shown here is derived from an EMBL/GenBank/DDBJ whole genome shotgun (WGS) entry which is preliminary data.</text>
</comment>
<dbReference type="SUPFAM" id="SSF52540">
    <property type="entry name" value="P-loop containing nucleoside triphosphate hydrolases"/>
    <property type="match status" value="1"/>
</dbReference>
<protein>
    <submittedName>
        <fullName evidence="2">PPK2 family polyphosphate kinase</fullName>
    </submittedName>
</protein>
<dbReference type="GO" id="GO:0016301">
    <property type="term" value="F:kinase activity"/>
    <property type="evidence" value="ECO:0007669"/>
    <property type="project" value="UniProtKB-KW"/>
</dbReference>
<name>A0ABW1QWN2_9ACTN</name>
<dbReference type="PANTHER" id="PTHR34383">
    <property type="entry name" value="POLYPHOSPHATE:AMP PHOSPHOTRANSFERASE-RELATED"/>
    <property type="match status" value="1"/>
</dbReference>
<proteinExistence type="predicted"/>
<evidence type="ECO:0000313" key="3">
    <source>
        <dbReference type="Proteomes" id="UP001596098"/>
    </source>
</evidence>
<accession>A0ABW1QWN2</accession>
<feature type="domain" description="Polyphosphate kinase-2-related" evidence="1">
    <location>
        <begin position="41"/>
        <end position="263"/>
    </location>
</feature>
<keyword evidence="2" id="KW-0808">Transferase</keyword>
<dbReference type="PANTHER" id="PTHR34383:SF3">
    <property type="entry name" value="POLYPHOSPHATE:AMP PHOSPHOTRANSFERASE"/>
    <property type="match status" value="1"/>
</dbReference>
<dbReference type="Pfam" id="PF03976">
    <property type="entry name" value="PPK2"/>
    <property type="match status" value="1"/>
</dbReference>
<organism evidence="2 3">
    <name type="scientific">Nocardioides yefusunii</name>
    <dbReference type="NCBI Taxonomy" id="2500546"/>
    <lineage>
        <taxon>Bacteria</taxon>
        <taxon>Bacillati</taxon>
        <taxon>Actinomycetota</taxon>
        <taxon>Actinomycetes</taxon>
        <taxon>Propionibacteriales</taxon>
        <taxon>Nocardioidaceae</taxon>
        <taxon>Nocardioides</taxon>
    </lineage>
</organism>
<sequence>MNSSPDVGLGPVDLVALRLESGPVDLTSFATDATPGVDGRKAGEQALANLAPVLADLQERLWAARLAGSRQRVLVVLQGMDTSGKGGTIRKAFGLVDPRGLQITSFGAPTAEERARDFLWRIRPALPTPGHIGVFDRSHYEDVLIQRVRSFAPPEEIERRYGAIAEFEHDLAEDDVTVVKILLHISPEEQAERLRERLLNPAKHWKYDPSDLDDRALWDEYRTAHEIALERTDAEHAPWYVVPADRKWFRNLAVAQILAEALAGLDLDWPEADFDVAAQLARLDDVDISDS</sequence>
<keyword evidence="3" id="KW-1185">Reference proteome</keyword>
<dbReference type="InterPro" id="IPR027417">
    <property type="entry name" value="P-loop_NTPase"/>
</dbReference>
<dbReference type="InterPro" id="IPR022488">
    <property type="entry name" value="PPK2-related"/>
</dbReference>
<keyword evidence="2" id="KW-0418">Kinase</keyword>
<dbReference type="InterPro" id="IPR022300">
    <property type="entry name" value="PPK2-rel_1"/>
</dbReference>
<dbReference type="EMBL" id="JBHSQI010000001">
    <property type="protein sequence ID" value="MFC6152270.1"/>
    <property type="molecule type" value="Genomic_DNA"/>
</dbReference>
<dbReference type="Proteomes" id="UP001596098">
    <property type="component" value="Unassembled WGS sequence"/>
</dbReference>
<dbReference type="RefSeq" id="WP_128220411.1">
    <property type="nucleotide sequence ID" value="NZ_CP034929.1"/>
</dbReference>
<gene>
    <name evidence="2" type="ORF">ACFPWU_01115</name>
</gene>
<dbReference type="NCBIfam" id="TIGR03709">
    <property type="entry name" value="PPK2_rel_1"/>
    <property type="match status" value="1"/>
</dbReference>
<evidence type="ECO:0000259" key="1">
    <source>
        <dbReference type="Pfam" id="PF03976"/>
    </source>
</evidence>
<dbReference type="Gene3D" id="3.40.50.300">
    <property type="entry name" value="P-loop containing nucleotide triphosphate hydrolases"/>
    <property type="match status" value="1"/>
</dbReference>
<reference evidence="3" key="1">
    <citation type="journal article" date="2019" name="Int. J. Syst. Evol. Microbiol.">
        <title>The Global Catalogue of Microorganisms (GCM) 10K type strain sequencing project: providing services to taxonomists for standard genome sequencing and annotation.</title>
        <authorList>
            <consortium name="The Broad Institute Genomics Platform"/>
            <consortium name="The Broad Institute Genome Sequencing Center for Infectious Disease"/>
            <person name="Wu L."/>
            <person name="Ma J."/>
        </authorList>
    </citation>
    <scope>NUCLEOTIDE SEQUENCE [LARGE SCALE GENOMIC DNA]</scope>
    <source>
        <strain evidence="3">DFY28</strain>
    </source>
</reference>